<dbReference type="Gene3D" id="1.20.1050.10">
    <property type="match status" value="1"/>
</dbReference>
<dbReference type="RefSeq" id="WP_096333581.1">
    <property type="nucleotide sequence ID" value="NZ_FOMX01000021.1"/>
</dbReference>
<dbReference type="Proteomes" id="UP000199400">
    <property type="component" value="Unassembled WGS sequence"/>
</dbReference>
<evidence type="ECO:0000259" key="1">
    <source>
        <dbReference type="PROSITE" id="PS50404"/>
    </source>
</evidence>
<accession>A0A1I2E2K7</accession>
<dbReference type="SUPFAM" id="SSF47616">
    <property type="entry name" value="GST C-terminal domain-like"/>
    <property type="match status" value="1"/>
</dbReference>
<dbReference type="SUPFAM" id="SSF52833">
    <property type="entry name" value="Thioredoxin-like"/>
    <property type="match status" value="1"/>
</dbReference>
<dbReference type="CDD" id="cd03202">
    <property type="entry name" value="GST_C_etherase_LigE"/>
    <property type="match status" value="1"/>
</dbReference>
<sequence>MPRILHDLACLDDRRPSPYCWRSKYALAHKGLEFEARPQGFLDIPRLYGGAHRTVPILDDDGHLVGDSWAIADYLDARYPDRPRLFEGPAERALCRFTEAWLFGSLVPLLMPMLALDIHDHARPEDRAYFRESREKWLGRSLEAAAAGREERLGDVRAALNPLRLNFTVQGQQYITGDRPGYADYIAAGLLQWVASVATLPLLERDDPVVAWLERVRDLHGGLGRTSPMYAIAA</sequence>
<evidence type="ECO:0000313" key="3">
    <source>
        <dbReference type="Proteomes" id="UP000199400"/>
    </source>
</evidence>
<dbReference type="STRING" id="54.SAMN02745121_05887"/>
<dbReference type="Pfam" id="PF22041">
    <property type="entry name" value="GST_C_7"/>
    <property type="match status" value="1"/>
</dbReference>
<dbReference type="InterPro" id="IPR054416">
    <property type="entry name" value="GST_UstS-like_C"/>
</dbReference>
<dbReference type="OrthoDB" id="508035at2"/>
<keyword evidence="3" id="KW-1185">Reference proteome</keyword>
<reference evidence="3" key="1">
    <citation type="submission" date="2016-10" db="EMBL/GenBank/DDBJ databases">
        <authorList>
            <person name="Varghese N."/>
            <person name="Submissions S."/>
        </authorList>
    </citation>
    <scope>NUCLEOTIDE SEQUENCE [LARGE SCALE GENOMIC DNA]</scope>
    <source>
        <strain evidence="3">ATCC 25963</strain>
    </source>
</reference>
<dbReference type="Pfam" id="PF13417">
    <property type="entry name" value="GST_N_3"/>
    <property type="match status" value="1"/>
</dbReference>
<dbReference type="EMBL" id="FOMX01000021">
    <property type="protein sequence ID" value="SFE87065.1"/>
    <property type="molecule type" value="Genomic_DNA"/>
</dbReference>
<name>A0A1I2E2K7_9BACT</name>
<dbReference type="InterPro" id="IPR036282">
    <property type="entry name" value="Glutathione-S-Trfase_C_sf"/>
</dbReference>
<dbReference type="PROSITE" id="PS50404">
    <property type="entry name" value="GST_NTER"/>
    <property type="match status" value="1"/>
</dbReference>
<gene>
    <name evidence="2" type="ORF">SAMN02745121_05887</name>
</gene>
<keyword evidence="2" id="KW-0808">Transferase</keyword>
<proteinExistence type="predicted"/>
<dbReference type="InterPro" id="IPR036249">
    <property type="entry name" value="Thioredoxin-like_sf"/>
</dbReference>
<dbReference type="GO" id="GO:0016740">
    <property type="term" value="F:transferase activity"/>
    <property type="evidence" value="ECO:0007669"/>
    <property type="project" value="UniProtKB-KW"/>
</dbReference>
<dbReference type="InterPro" id="IPR004045">
    <property type="entry name" value="Glutathione_S-Trfase_N"/>
</dbReference>
<dbReference type="AlphaFoldDB" id="A0A1I2E2K7"/>
<protein>
    <submittedName>
        <fullName evidence="2">Glutathione S-transferase</fullName>
    </submittedName>
</protein>
<organism evidence="2 3">
    <name type="scientific">Nannocystis exedens</name>
    <dbReference type="NCBI Taxonomy" id="54"/>
    <lineage>
        <taxon>Bacteria</taxon>
        <taxon>Pseudomonadati</taxon>
        <taxon>Myxococcota</taxon>
        <taxon>Polyangia</taxon>
        <taxon>Nannocystales</taxon>
        <taxon>Nannocystaceae</taxon>
        <taxon>Nannocystis</taxon>
    </lineage>
</organism>
<dbReference type="Gene3D" id="3.40.30.10">
    <property type="entry name" value="Glutaredoxin"/>
    <property type="match status" value="1"/>
</dbReference>
<evidence type="ECO:0000313" key="2">
    <source>
        <dbReference type="EMBL" id="SFE87065.1"/>
    </source>
</evidence>
<feature type="domain" description="GST N-terminal" evidence="1">
    <location>
        <begin position="7"/>
        <end position="83"/>
    </location>
</feature>